<dbReference type="AlphaFoldDB" id="A0A8D8ZJG5"/>
<accession>A0A8D8ZJG5</accession>
<organism evidence="1">
    <name type="scientific">Cacopsylla melanoneura</name>
    <dbReference type="NCBI Taxonomy" id="428564"/>
    <lineage>
        <taxon>Eukaryota</taxon>
        <taxon>Metazoa</taxon>
        <taxon>Ecdysozoa</taxon>
        <taxon>Arthropoda</taxon>
        <taxon>Hexapoda</taxon>
        <taxon>Insecta</taxon>
        <taxon>Pterygota</taxon>
        <taxon>Neoptera</taxon>
        <taxon>Paraneoptera</taxon>
        <taxon>Hemiptera</taxon>
        <taxon>Sternorrhyncha</taxon>
        <taxon>Psylloidea</taxon>
        <taxon>Psyllidae</taxon>
        <taxon>Psyllinae</taxon>
        <taxon>Cacopsylla</taxon>
    </lineage>
</organism>
<dbReference type="EMBL" id="HBUF01520924">
    <property type="protein sequence ID" value="CAG6748863.1"/>
    <property type="molecule type" value="Transcribed_RNA"/>
</dbReference>
<reference evidence="1" key="1">
    <citation type="submission" date="2021-05" db="EMBL/GenBank/DDBJ databases">
        <authorList>
            <person name="Alioto T."/>
            <person name="Alioto T."/>
            <person name="Gomez Garrido J."/>
        </authorList>
    </citation>
    <scope>NUCLEOTIDE SEQUENCE</scope>
</reference>
<dbReference type="EMBL" id="HBUF01520923">
    <property type="protein sequence ID" value="CAG6748862.1"/>
    <property type="molecule type" value="Transcribed_RNA"/>
</dbReference>
<sequence>MIYPSLQLSAQRTEHMSWKEKELSVQHSVHTVHSVHCSRHRCSVCCTRGAECVKFCTLCRFMEHFCATRQTLEKFLVYYYNYFSSGFFNALQQYTVSESLS</sequence>
<proteinExistence type="predicted"/>
<protein>
    <submittedName>
        <fullName evidence="1">Uncharacterized protein</fullName>
    </submittedName>
</protein>
<name>A0A8D8ZJG5_9HEMI</name>
<evidence type="ECO:0000313" key="1">
    <source>
        <dbReference type="EMBL" id="CAG6748863.1"/>
    </source>
</evidence>